<evidence type="ECO:0000256" key="10">
    <source>
        <dbReference type="SAM" id="Phobius"/>
    </source>
</evidence>
<reference evidence="12" key="1">
    <citation type="submission" date="2021-06" db="EMBL/GenBank/DDBJ databases">
        <authorList>
            <person name="Criscuolo A."/>
        </authorList>
    </citation>
    <scope>NUCLEOTIDE SEQUENCE</scope>
    <source>
        <strain evidence="12">CIP111600</strain>
    </source>
</reference>
<dbReference type="CDD" id="cd00075">
    <property type="entry name" value="HATPase"/>
    <property type="match status" value="1"/>
</dbReference>
<name>A0A916NM33_9BACL</name>
<dbReference type="PANTHER" id="PTHR45528">
    <property type="entry name" value="SENSOR HISTIDINE KINASE CPXA"/>
    <property type="match status" value="1"/>
</dbReference>
<proteinExistence type="predicted"/>
<dbReference type="InterPro" id="IPR005467">
    <property type="entry name" value="His_kinase_dom"/>
</dbReference>
<dbReference type="Pfam" id="PF02518">
    <property type="entry name" value="HATPase_c"/>
    <property type="match status" value="1"/>
</dbReference>
<keyword evidence="9 10" id="KW-0472">Membrane</keyword>
<dbReference type="Pfam" id="PF00512">
    <property type="entry name" value="HisKA"/>
    <property type="match status" value="1"/>
</dbReference>
<evidence type="ECO:0000313" key="12">
    <source>
        <dbReference type="EMBL" id="CAG7652097.1"/>
    </source>
</evidence>
<dbReference type="CDD" id="cd00082">
    <property type="entry name" value="HisKA"/>
    <property type="match status" value="1"/>
</dbReference>
<evidence type="ECO:0000256" key="7">
    <source>
        <dbReference type="ARBA" id="ARBA00022777"/>
    </source>
</evidence>
<dbReference type="PANTHER" id="PTHR45528:SF8">
    <property type="entry name" value="HISTIDINE KINASE"/>
    <property type="match status" value="1"/>
</dbReference>
<dbReference type="GO" id="GO:0000155">
    <property type="term" value="F:phosphorelay sensor kinase activity"/>
    <property type="evidence" value="ECO:0007669"/>
    <property type="project" value="InterPro"/>
</dbReference>
<feature type="transmembrane region" description="Helical" evidence="10">
    <location>
        <begin position="6"/>
        <end position="23"/>
    </location>
</feature>
<dbReference type="EMBL" id="CAJVAS010000067">
    <property type="protein sequence ID" value="CAG7652097.1"/>
    <property type="molecule type" value="Genomic_DNA"/>
</dbReference>
<comment type="caution">
    <text evidence="12">The sequence shown here is derived from an EMBL/GenBank/DDBJ whole genome shotgun (WGS) entry which is preliminary data.</text>
</comment>
<keyword evidence="5 12" id="KW-0808">Transferase</keyword>
<keyword evidence="13" id="KW-1185">Reference proteome</keyword>
<dbReference type="InterPro" id="IPR050398">
    <property type="entry name" value="HssS/ArlS-like"/>
</dbReference>
<dbReference type="SMART" id="SM00388">
    <property type="entry name" value="HisKA"/>
    <property type="match status" value="1"/>
</dbReference>
<protein>
    <recommendedName>
        <fullName evidence="3">histidine kinase</fullName>
        <ecNumber evidence="3">2.7.13.3</ecNumber>
    </recommendedName>
</protein>
<dbReference type="InterPro" id="IPR003594">
    <property type="entry name" value="HATPase_dom"/>
</dbReference>
<dbReference type="EC" id="2.7.13.3" evidence="3"/>
<dbReference type="SMART" id="SM00387">
    <property type="entry name" value="HATPase_c"/>
    <property type="match status" value="1"/>
</dbReference>
<evidence type="ECO:0000256" key="1">
    <source>
        <dbReference type="ARBA" id="ARBA00000085"/>
    </source>
</evidence>
<keyword evidence="10" id="KW-0812">Transmembrane</keyword>
<gene>
    <name evidence="12" type="primary">rcsC_29</name>
    <name evidence="12" type="ORF">PAESOLCIP111_06455</name>
</gene>
<evidence type="ECO:0000256" key="5">
    <source>
        <dbReference type="ARBA" id="ARBA00022679"/>
    </source>
</evidence>
<evidence type="ECO:0000256" key="4">
    <source>
        <dbReference type="ARBA" id="ARBA00022553"/>
    </source>
</evidence>
<dbReference type="InterPro" id="IPR003661">
    <property type="entry name" value="HisK_dim/P_dom"/>
</dbReference>
<organism evidence="12 13">
    <name type="scientific">Paenibacillus solanacearum</name>
    <dbReference type="NCBI Taxonomy" id="2048548"/>
    <lineage>
        <taxon>Bacteria</taxon>
        <taxon>Bacillati</taxon>
        <taxon>Bacillota</taxon>
        <taxon>Bacilli</taxon>
        <taxon>Bacillales</taxon>
        <taxon>Paenibacillaceae</taxon>
        <taxon>Paenibacillus</taxon>
    </lineage>
</organism>
<comment type="subcellular location">
    <subcellularLocation>
        <location evidence="2">Membrane</location>
        <topology evidence="2">Multi-pass membrane protein</topology>
    </subcellularLocation>
</comment>
<keyword evidence="6" id="KW-0547">Nucleotide-binding</keyword>
<sequence length="301" mass="34407">MVIYIAFISVLVALFFLTRFYLLKKEIKSATKQLRQYNSKKTGKKIDMAYYDKDFEKLAVEINHQIDSTVQAHADKRHKENELKQAIANISHDIRTPMTSILGYIQFLESDDLPSATGKQYITTIKTGALRLKALLEDFFELSLIESEDYSLKLEKIKLNQLILEVLVGFYDPFIQHNLEPELQIPEEEISIIADPSAVKRVVENLIINAITHSDGNVSIRLERSHSSVQLTVSNAVSRLSENDLGFLFDRFYKSDKTRSEKGTGLGLSIAKSLMIKMQGKLTSKLVDNKLIMTCEWDRLR</sequence>
<dbReference type="RefSeq" id="WP_343223560.1">
    <property type="nucleotide sequence ID" value="NZ_CAJVAS010000067.1"/>
</dbReference>
<accession>A0A916NM33</accession>
<dbReference type="GO" id="GO:0005886">
    <property type="term" value="C:plasma membrane"/>
    <property type="evidence" value="ECO:0007669"/>
    <property type="project" value="TreeGrafter"/>
</dbReference>
<evidence type="ECO:0000256" key="2">
    <source>
        <dbReference type="ARBA" id="ARBA00004141"/>
    </source>
</evidence>
<comment type="catalytic activity">
    <reaction evidence="1">
        <text>ATP + protein L-histidine = ADP + protein N-phospho-L-histidine.</text>
        <dbReference type="EC" id="2.7.13.3"/>
    </reaction>
</comment>
<dbReference type="AlphaFoldDB" id="A0A916NM33"/>
<dbReference type="Proteomes" id="UP000693672">
    <property type="component" value="Unassembled WGS sequence"/>
</dbReference>
<keyword evidence="8" id="KW-0067">ATP-binding</keyword>
<keyword evidence="7 12" id="KW-0418">Kinase</keyword>
<feature type="domain" description="Histidine kinase" evidence="11">
    <location>
        <begin position="89"/>
        <end position="283"/>
    </location>
</feature>
<evidence type="ECO:0000256" key="9">
    <source>
        <dbReference type="ARBA" id="ARBA00023136"/>
    </source>
</evidence>
<evidence type="ECO:0000259" key="11">
    <source>
        <dbReference type="PROSITE" id="PS50109"/>
    </source>
</evidence>
<evidence type="ECO:0000256" key="8">
    <source>
        <dbReference type="ARBA" id="ARBA00022840"/>
    </source>
</evidence>
<evidence type="ECO:0000256" key="3">
    <source>
        <dbReference type="ARBA" id="ARBA00012438"/>
    </source>
</evidence>
<keyword evidence="10" id="KW-1133">Transmembrane helix</keyword>
<evidence type="ECO:0000256" key="6">
    <source>
        <dbReference type="ARBA" id="ARBA00022741"/>
    </source>
</evidence>
<evidence type="ECO:0000313" key="13">
    <source>
        <dbReference type="Proteomes" id="UP000693672"/>
    </source>
</evidence>
<keyword evidence="4" id="KW-0597">Phosphoprotein</keyword>
<dbReference type="GO" id="GO:0005524">
    <property type="term" value="F:ATP binding"/>
    <property type="evidence" value="ECO:0007669"/>
    <property type="project" value="UniProtKB-KW"/>
</dbReference>
<dbReference type="PROSITE" id="PS50109">
    <property type="entry name" value="HIS_KIN"/>
    <property type="match status" value="1"/>
</dbReference>